<dbReference type="Proteomes" id="UP000244450">
    <property type="component" value="Unassembled WGS sequence"/>
</dbReference>
<evidence type="ECO:0000313" key="4">
    <source>
        <dbReference type="EMBL" id="PUZ22962.1"/>
    </source>
</evidence>
<dbReference type="Pfam" id="PF13180">
    <property type="entry name" value="PDZ_2"/>
    <property type="match status" value="1"/>
</dbReference>
<accession>A0A2T7BD08</accession>
<evidence type="ECO:0000259" key="3">
    <source>
        <dbReference type="SMART" id="SM00228"/>
    </source>
</evidence>
<feature type="chain" id="PRO_5015437793" description="PDZ domain-containing protein" evidence="2">
    <location>
        <begin position="23"/>
        <end position="536"/>
    </location>
</feature>
<dbReference type="InterPro" id="IPR009003">
    <property type="entry name" value="Peptidase_S1_PA"/>
</dbReference>
<dbReference type="AlphaFoldDB" id="A0A2T7BD08"/>
<dbReference type="PANTHER" id="PTHR22939">
    <property type="entry name" value="SERINE PROTEASE FAMILY S1C HTRA-RELATED"/>
    <property type="match status" value="1"/>
</dbReference>
<comment type="caution">
    <text evidence="4">The sequence shown here is derived from an EMBL/GenBank/DDBJ whole genome shotgun (WGS) entry which is preliminary data.</text>
</comment>
<evidence type="ECO:0000256" key="2">
    <source>
        <dbReference type="SAM" id="SignalP"/>
    </source>
</evidence>
<feature type="domain" description="PDZ" evidence="3">
    <location>
        <begin position="373"/>
        <end position="442"/>
    </location>
</feature>
<reference evidence="4 5" key="1">
    <citation type="submission" date="2018-04" db="EMBL/GenBank/DDBJ databases">
        <title>Chitinophaga fuyangensis sp. nov., isolated from soil in a chemical factory.</title>
        <authorList>
            <person name="Chen K."/>
        </authorList>
    </citation>
    <scope>NUCLEOTIDE SEQUENCE [LARGE SCALE GENOMIC DNA]</scope>
    <source>
        <strain evidence="4 5">LY-1</strain>
    </source>
</reference>
<dbReference type="RefSeq" id="WP_108688706.1">
    <property type="nucleotide sequence ID" value="NZ_QCYK01000003.1"/>
</dbReference>
<dbReference type="PANTHER" id="PTHR22939:SF129">
    <property type="entry name" value="SERINE PROTEASE HTRA2, MITOCHONDRIAL"/>
    <property type="match status" value="1"/>
</dbReference>
<dbReference type="InterPro" id="IPR036034">
    <property type="entry name" value="PDZ_sf"/>
</dbReference>
<sequence length="536" mass="57081">MTIKKPASLTLAMAFLCGYAHAQAPTLQTAVHNAVQRAYAASVRIFPYDSVTNMQTGAPFSGVVVTADGFILTAAHVCEPGHIYKVNFPNGTSVNAKGCAQIALDHIAPDVATMRILPAGQYPFAAMGRTDAVKTGEPCISIACPESLFNPLPTLRFGRIGALQNEKGFMVSTCIMEPGDSGGPLFDLMGRVIGLHSAVDTIEAHNFEVPVDLYRRYWTALQHDTTYRAYPTTMDAVPAEDKADSIRYFTSLKASAPALPRALVSLYSNKSGRAAGTLFGGRLIVSKSSQVGDTVWLLKGKKRMPVHVIRRDKANDLVLLEATGTQEGGLPLLPTAALPEPGTFLWTPVADGKPLQSIMGAAPYEVFKFFSAGSLGAMCGRNLPLKFTMVKPGSVADKAGLRAGDVLREINGAPVKEAMDFGSQLMGCWPGDTVHFVLQRGDSSFATSVVLAVRTFDVPNHASEHVAGGFSKIRDGFKDKVFSHDAVVTPENCGGPVFGPDGVFCGINIARHSRASVLVMPASVIYTFIGDAAVTR</sequence>
<evidence type="ECO:0000313" key="5">
    <source>
        <dbReference type="Proteomes" id="UP000244450"/>
    </source>
</evidence>
<dbReference type="SUPFAM" id="SSF50494">
    <property type="entry name" value="Trypsin-like serine proteases"/>
    <property type="match status" value="2"/>
</dbReference>
<evidence type="ECO:0000256" key="1">
    <source>
        <dbReference type="ARBA" id="ARBA00010541"/>
    </source>
</evidence>
<dbReference type="GO" id="GO:0008236">
    <property type="term" value="F:serine-type peptidase activity"/>
    <property type="evidence" value="ECO:0007669"/>
    <property type="project" value="UniProtKB-KW"/>
</dbReference>
<keyword evidence="2" id="KW-0732">Signal</keyword>
<dbReference type="SUPFAM" id="SSF50156">
    <property type="entry name" value="PDZ domain-like"/>
    <property type="match status" value="1"/>
</dbReference>
<comment type="similarity">
    <text evidence="1">Belongs to the peptidase S1C family.</text>
</comment>
<organism evidence="4 5">
    <name type="scientific">Chitinophaga parva</name>
    <dbReference type="NCBI Taxonomy" id="2169414"/>
    <lineage>
        <taxon>Bacteria</taxon>
        <taxon>Pseudomonadati</taxon>
        <taxon>Bacteroidota</taxon>
        <taxon>Chitinophagia</taxon>
        <taxon>Chitinophagales</taxon>
        <taxon>Chitinophagaceae</taxon>
        <taxon>Chitinophaga</taxon>
    </lineage>
</organism>
<dbReference type="OrthoDB" id="728837at2"/>
<dbReference type="Pfam" id="PF13365">
    <property type="entry name" value="Trypsin_2"/>
    <property type="match status" value="1"/>
</dbReference>
<protein>
    <recommendedName>
        <fullName evidence="3">PDZ domain-containing protein</fullName>
    </recommendedName>
</protein>
<dbReference type="SMART" id="SM00228">
    <property type="entry name" value="PDZ"/>
    <property type="match status" value="1"/>
</dbReference>
<proteinExistence type="inferred from homology"/>
<dbReference type="Gene3D" id="2.30.42.10">
    <property type="match status" value="1"/>
</dbReference>
<feature type="signal peptide" evidence="2">
    <location>
        <begin position="1"/>
        <end position="22"/>
    </location>
</feature>
<dbReference type="Gene3D" id="2.40.10.120">
    <property type="match status" value="1"/>
</dbReference>
<dbReference type="InterPro" id="IPR001478">
    <property type="entry name" value="PDZ"/>
</dbReference>
<dbReference type="EMBL" id="QCYK01000003">
    <property type="protein sequence ID" value="PUZ22962.1"/>
    <property type="molecule type" value="Genomic_DNA"/>
</dbReference>
<name>A0A2T7BD08_9BACT</name>
<gene>
    <name evidence="4" type="ORF">DCC81_21340</name>
</gene>
<keyword evidence="5" id="KW-1185">Reference proteome</keyword>